<dbReference type="RefSeq" id="WP_283434906.1">
    <property type="nucleotide sequence ID" value="NZ_FXUG01000017.1"/>
</dbReference>
<comment type="caution">
    <text evidence="1">The sequence shown here is derived from an EMBL/GenBank/DDBJ whole genome shotgun (WGS) entry which is preliminary data.</text>
</comment>
<sequence length="132" mass="15064">MKVWMGYGSEHSNNLMMVGTFANADRASEAFKDFDEIRKQAQVDYEAGILDFEKTRSRWSDAMQALLTKHNVYSLGPDDLMDFVLDTHVSHEGDKIIVQTDEIEVAGFLKLFYSRGARIEVGDAQFFEKEAE</sequence>
<name>A0ABY1QLQ4_9BACT</name>
<accession>A0ABY1QLQ4</accession>
<organism evidence="1 2">
    <name type="scientific">Neorhodopirellula lusitana</name>
    <dbReference type="NCBI Taxonomy" id="445327"/>
    <lineage>
        <taxon>Bacteria</taxon>
        <taxon>Pseudomonadati</taxon>
        <taxon>Planctomycetota</taxon>
        <taxon>Planctomycetia</taxon>
        <taxon>Pirellulales</taxon>
        <taxon>Pirellulaceae</taxon>
        <taxon>Neorhodopirellula</taxon>
    </lineage>
</organism>
<keyword evidence="2" id="KW-1185">Reference proteome</keyword>
<dbReference type="InterPro" id="IPR045955">
    <property type="entry name" value="DUF6375"/>
</dbReference>
<protein>
    <submittedName>
        <fullName evidence="1">Uncharacterized protein</fullName>
    </submittedName>
</protein>
<dbReference type="Pfam" id="PF19902">
    <property type="entry name" value="DUF6375"/>
    <property type="match status" value="1"/>
</dbReference>
<proteinExistence type="predicted"/>
<dbReference type="Proteomes" id="UP001158067">
    <property type="component" value="Unassembled WGS sequence"/>
</dbReference>
<gene>
    <name evidence="1" type="ORF">SAMN06265222_117135</name>
</gene>
<evidence type="ECO:0000313" key="1">
    <source>
        <dbReference type="EMBL" id="SMP74436.1"/>
    </source>
</evidence>
<evidence type="ECO:0000313" key="2">
    <source>
        <dbReference type="Proteomes" id="UP001158067"/>
    </source>
</evidence>
<reference evidence="1 2" key="1">
    <citation type="submission" date="2017-05" db="EMBL/GenBank/DDBJ databases">
        <authorList>
            <person name="Varghese N."/>
            <person name="Submissions S."/>
        </authorList>
    </citation>
    <scope>NUCLEOTIDE SEQUENCE [LARGE SCALE GENOMIC DNA]</scope>
    <source>
        <strain evidence="1 2">DSM 25457</strain>
    </source>
</reference>
<dbReference type="EMBL" id="FXUG01000017">
    <property type="protein sequence ID" value="SMP74436.1"/>
    <property type="molecule type" value="Genomic_DNA"/>
</dbReference>